<keyword evidence="2" id="KW-1185">Reference proteome</keyword>
<comment type="caution">
    <text evidence="1">The sequence shown here is derived from an EMBL/GenBank/DDBJ whole genome shotgun (WGS) entry which is preliminary data.</text>
</comment>
<evidence type="ECO:0000313" key="2">
    <source>
        <dbReference type="Proteomes" id="UP001381693"/>
    </source>
</evidence>
<name>A0AAN8X2W9_HALRR</name>
<protein>
    <submittedName>
        <fullName evidence="1">Uncharacterized protein</fullName>
    </submittedName>
</protein>
<evidence type="ECO:0000313" key="1">
    <source>
        <dbReference type="EMBL" id="KAK7071090.1"/>
    </source>
</evidence>
<dbReference type="AlphaFoldDB" id="A0AAN8X2W9"/>
<sequence>MSLGAGSRASHSSLSTAVNCVTRALGRDVLSRSCPYWSSLIGGVPLDASKRDV</sequence>
<organism evidence="1 2">
    <name type="scientific">Halocaridina rubra</name>
    <name type="common">Hawaiian red shrimp</name>
    <dbReference type="NCBI Taxonomy" id="373956"/>
    <lineage>
        <taxon>Eukaryota</taxon>
        <taxon>Metazoa</taxon>
        <taxon>Ecdysozoa</taxon>
        <taxon>Arthropoda</taxon>
        <taxon>Crustacea</taxon>
        <taxon>Multicrustacea</taxon>
        <taxon>Malacostraca</taxon>
        <taxon>Eumalacostraca</taxon>
        <taxon>Eucarida</taxon>
        <taxon>Decapoda</taxon>
        <taxon>Pleocyemata</taxon>
        <taxon>Caridea</taxon>
        <taxon>Atyoidea</taxon>
        <taxon>Atyidae</taxon>
        <taxon>Halocaridina</taxon>
    </lineage>
</organism>
<accession>A0AAN8X2W9</accession>
<reference evidence="1 2" key="1">
    <citation type="submission" date="2023-11" db="EMBL/GenBank/DDBJ databases">
        <title>Halocaridina rubra genome assembly.</title>
        <authorList>
            <person name="Smith C."/>
        </authorList>
    </citation>
    <scope>NUCLEOTIDE SEQUENCE [LARGE SCALE GENOMIC DNA]</scope>
    <source>
        <strain evidence="1">EP-1</strain>
        <tissue evidence="1">Whole</tissue>
    </source>
</reference>
<dbReference type="Proteomes" id="UP001381693">
    <property type="component" value="Unassembled WGS sequence"/>
</dbReference>
<gene>
    <name evidence="1" type="ORF">SK128_023364</name>
</gene>
<dbReference type="EMBL" id="JAXCGZ010015149">
    <property type="protein sequence ID" value="KAK7071090.1"/>
    <property type="molecule type" value="Genomic_DNA"/>
</dbReference>
<proteinExistence type="predicted"/>
<feature type="non-terminal residue" evidence="1">
    <location>
        <position position="53"/>
    </location>
</feature>